<accession>A0ABV9KH69</accession>
<sequence>MSVAFRATASCMALCVVLSGCSSDPFKQDPNITDISLNGQTMPEMQFVSVPMPPPKTPRVPDRAEKSSLWAPGSGGFFADQRASQVGDILTIVIEINDEASLSNASTRTRSGGGTIGYPKFFGYGNKLDNILPDVGEDDLPEGQDIVDVTSQISALGRGSINRDEQISLKVAAMVVQQLPNGNLVIAGRQEVKVNSELRELRVAGIIRPQDVQTNNTIPYEKMAEARITYGGRGQISRQQKSGYGEGALNIILPF</sequence>
<keyword evidence="3 7" id="KW-0732">Signal</keyword>
<dbReference type="PANTHER" id="PTHR34933">
    <property type="entry name" value="FLAGELLAR L-RING PROTEIN"/>
    <property type="match status" value="1"/>
</dbReference>
<dbReference type="PROSITE" id="PS51257">
    <property type="entry name" value="PROKAR_LIPOPROTEIN"/>
    <property type="match status" value="1"/>
</dbReference>
<dbReference type="HAMAP" id="MF_00415">
    <property type="entry name" value="FlgH"/>
    <property type="match status" value="1"/>
</dbReference>
<dbReference type="PANTHER" id="PTHR34933:SF1">
    <property type="entry name" value="FLAGELLAR L-RING PROTEIN"/>
    <property type="match status" value="1"/>
</dbReference>
<dbReference type="EMBL" id="JBHSGI010000015">
    <property type="protein sequence ID" value="MFC4669497.1"/>
    <property type="molecule type" value="Genomic_DNA"/>
</dbReference>
<reference evidence="10" key="1">
    <citation type="journal article" date="2019" name="Int. J. Syst. Evol. Microbiol.">
        <title>The Global Catalogue of Microorganisms (GCM) 10K type strain sequencing project: providing services to taxonomists for standard genome sequencing and annotation.</title>
        <authorList>
            <consortium name="The Broad Institute Genomics Platform"/>
            <consortium name="The Broad Institute Genome Sequencing Center for Infectious Disease"/>
            <person name="Wu L."/>
            <person name="Ma J."/>
        </authorList>
    </citation>
    <scope>NUCLEOTIDE SEQUENCE [LARGE SCALE GENOMIC DNA]</scope>
    <source>
        <strain evidence="10">CGMCC 4.7283</strain>
    </source>
</reference>
<feature type="chain" id="PRO_5045888637" description="Flagellar L-ring protein" evidence="8">
    <location>
        <begin position="23"/>
        <end position="255"/>
    </location>
</feature>
<dbReference type="RefSeq" id="WP_380717926.1">
    <property type="nucleotide sequence ID" value="NZ_JBHSGI010000015.1"/>
</dbReference>
<evidence type="ECO:0000313" key="10">
    <source>
        <dbReference type="Proteomes" id="UP001595973"/>
    </source>
</evidence>
<evidence type="ECO:0000256" key="5">
    <source>
        <dbReference type="ARBA" id="ARBA00023143"/>
    </source>
</evidence>
<evidence type="ECO:0000313" key="9">
    <source>
        <dbReference type="EMBL" id="MFC4669497.1"/>
    </source>
</evidence>
<comment type="caution">
    <text evidence="9">The sequence shown here is derived from an EMBL/GenBank/DDBJ whole genome shotgun (WGS) entry which is preliminary data.</text>
</comment>
<keyword evidence="6 7" id="KW-0998">Cell outer membrane</keyword>
<comment type="similarity">
    <text evidence="2 7">Belongs to the FlgH family.</text>
</comment>
<keyword evidence="4 7" id="KW-0472">Membrane</keyword>
<gene>
    <name evidence="7 9" type="primary">flgH</name>
    <name evidence="9" type="ORF">ACFO5X_13125</name>
</gene>
<comment type="function">
    <text evidence="1 7">Assembles around the rod to form the L-ring and probably protects the motor/basal body from shearing forces during rotation.</text>
</comment>
<dbReference type="NCBIfam" id="NF001305">
    <property type="entry name" value="PRK00249.1-5"/>
    <property type="match status" value="1"/>
</dbReference>
<keyword evidence="5 7" id="KW-0975">Bacterial flagellum</keyword>
<evidence type="ECO:0000256" key="7">
    <source>
        <dbReference type="HAMAP-Rule" id="MF_00415"/>
    </source>
</evidence>
<proteinExistence type="inferred from homology"/>
<feature type="signal peptide" evidence="8">
    <location>
        <begin position="1"/>
        <end position="22"/>
    </location>
</feature>
<keyword evidence="10" id="KW-1185">Reference proteome</keyword>
<dbReference type="Proteomes" id="UP001595973">
    <property type="component" value="Unassembled WGS sequence"/>
</dbReference>
<evidence type="ECO:0000256" key="8">
    <source>
        <dbReference type="SAM" id="SignalP"/>
    </source>
</evidence>
<organism evidence="9 10">
    <name type="scientific">Seohaeicola nanhaiensis</name>
    <dbReference type="NCBI Taxonomy" id="1387282"/>
    <lineage>
        <taxon>Bacteria</taxon>
        <taxon>Pseudomonadati</taxon>
        <taxon>Pseudomonadota</taxon>
        <taxon>Alphaproteobacteria</taxon>
        <taxon>Rhodobacterales</taxon>
        <taxon>Roseobacteraceae</taxon>
        <taxon>Seohaeicola</taxon>
    </lineage>
</organism>
<dbReference type="InterPro" id="IPR000527">
    <property type="entry name" value="Flag_Lring"/>
</dbReference>
<comment type="subcellular location">
    <subcellularLocation>
        <location evidence="7">Cell outer membrane</location>
        <topology evidence="7">Lipid-anchor</topology>
    </subcellularLocation>
    <subcellularLocation>
        <location evidence="7">Bacterial flagellum basal body</location>
    </subcellularLocation>
</comment>
<evidence type="ECO:0000256" key="4">
    <source>
        <dbReference type="ARBA" id="ARBA00023136"/>
    </source>
</evidence>
<comment type="subunit">
    <text evidence="7">The basal body constitutes a major portion of the flagellar organelle and consists of four rings (L,P,S, and M) mounted on a central rod.</text>
</comment>
<keyword evidence="7" id="KW-0449">Lipoprotein</keyword>
<dbReference type="PRINTS" id="PR01008">
    <property type="entry name" value="FLGLRINGFLGH"/>
</dbReference>
<dbReference type="Pfam" id="PF02107">
    <property type="entry name" value="FlgH"/>
    <property type="match status" value="1"/>
</dbReference>
<name>A0ABV9KH69_9RHOB</name>
<keyword evidence="9" id="KW-0969">Cilium</keyword>
<evidence type="ECO:0000256" key="3">
    <source>
        <dbReference type="ARBA" id="ARBA00022729"/>
    </source>
</evidence>
<evidence type="ECO:0000256" key="1">
    <source>
        <dbReference type="ARBA" id="ARBA00002591"/>
    </source>
</evidence>
<keyword evidence="9" id="KW-0282">Flagellum</keyword>
<keyword evidence="9" id="KW-0966">Cell projection</keyword>
<evidence type="ECO:0000256" key="6">
    <source>
        <dbReference type="ARBA" id="ARBA00023237"/>
    </source>
</evidence>
<protein>
    <recommendedName>
        <fullName evidence="7">Flagellar L-ring protein</fullName>
    </recommendedName>
    <alternativeName>
        <fullName evidence="7">Basal body L-ring protein</fullName>
    </alternativeName>
</protein>
<evidence type="ECO:0000256" key="2">
    <source>
        <dbReference type="ARBA" id="ARBA00006929"/>
    </source>
</evidence>